<dbReference type="AlphaFoldDB" id="A0A2S7KZC5"/>
<evidence type="ECO:0000313" key="4">
    <source>
        <dbReference type="Proteomes" id="UP000239522"/>
    </source>
</evidence>
<dbReference type="InterPro" id="IPR030392">
    <property type="entry name" value="S74_ICA"/>
</dbReference>
<dbReference type="OrthoDB" id="1488700at2"/>
<feature type="domain" description="Peptidase S74" evidence="2">
    <location>
        <begin position="793"/>
        <end position="882"/>
    </location>
</feature>
<keyword evidence="4" id="KW-1185">Reference proteome</keyword>
<feature type="region of interest" description="Disordered" evidence="1">
    <location>
        <begin position="160"/>
        <end position="181"/>
    </location>
</feature>
<dbReference type="Gene3D" id="6.10.140.2190">
    <property type="match status" value="1"/>
</dbReference>
<dbReference type="Gene3D" id="2.150.10.10">
    <property type="entry name" value="Serralysin-like metalloprotease, C-terminal"/>
    <property type="match status" value="1"/>
</dbReference>
<comment type="caution">
    <text evidence="3">The sequence shown here is derived from an EMBL/GenBank/DDBJ whole genome shotgun (WGS) entry which is preliminary data.</text>
</comment>
<evidence type="ECO:0000256" key="1">
    <source>
        <dbReference type="SAM" id="MobiDB-lite"/>
    </source>
</evidence>
<dbReference type="Pfam" id="PF13884">
    <property type="entry name" value="Peptidase_S74"/>
    <property type="match status" value="1"/>
</dbReference>
<protein>
    <recommendedName>
        <fullName evidence="2">Peptidase S74 domain-containing protein</fullName>
    </recommendedName>
</protein>
<dbReference type="Proteomes" id="UP000239522">
    <property type="component" value="Unassembled WGS sequence"/>
</dbReference>
<accession>A0A2S7KZC5</accession>
<name>A0A2S7KZC5_9FLAO</name>
<evidence type="ECO:0000259" key="2">
    <source>
        <dbReference type="PROSITE" id="PS51688"/>
    </source>
</evidence>
<evidence type="ECO:0000313" key="3">
    <source>
        <dbReference type="EMBL" id="PQB08024.1"/>
    </source>
</evidence>
<reference evidence="3 4" key="1">
    <citation type="submission" date="2016-11" db="EMBL/GenBank/DDBJ databases">
        <title>Trade-off between light-utilization and light-protection in marine flavobacteria.</title>
        <authorList>
            <person name="Kumagai Y."/>
        </authorList>
    </citation>
    <scope>NUCLEOTIDE SEQUENCE [LARGE SCALE GENOMIC DNA]</scope>
    <source>
        <strain evidence="3 4">ATCC 700397</strain>
    </source>
</reference>
<gene>
    <name evidence="3" type="ORF">BST83_13330</name>
</gene>
<proteinExistence type="predicted"/>
<dbReference type="RefSeq" id="WP_104810228.1">
    <property type="nucleotide sequence ID" value="NZ_MQUA01000013.1"/>
</dbReference>
<sequence length="882" mass="92696">MPRSNYFSDYATLLWATALDAQNVKLTGNQSIAGEKTFTDVVVMTNRLDLNDSLDNTFIGEDSGIDNTTGARNTSLGYQSLTNNTTGVNNVSLGHTSMFSNTTGFTNISIGYASLRSNIGGDENLSIGSSALFSNTEGNENTALGVQSLSKITTGSSNIGVGNRSGRNIADGTTANETGSNSIFIGQDTRANADGESNQIVIGYSAKGNGSNTVTIGNDIITDTYLKGDVQGSGAATFASSVSATNFIGNLNGLNSDHFVQGSNSSRWLSPGGTAIDVNTIYKAGFYALSGLNSNVPSTGDAALLNMPSWQGNLSSSQRYNFQLFSKLNSSDVYNRGTDINGAGTWYKMLNTANFIAGTNYQAPLSNVAFTNVNNNFSVAQTFASSVSATDGLFSGANAKISVNNTTSTLSDITLLDLTSVVIGSGVGNERAILLGQNDTPSRQAKIYYKQNAPNGQLPSLHFSTGDVEALRLNSDQSATFASSVSATKATINGGATITEVSNFGSNANTVFSLANPSVKLGIGYNSADIPLIQGYSSTNAVKNVSLNPYGGNIMIGSSTNNGSKLQVNGAATFASSVSAGGTIESTGNIFRTRFNSTYFTDLTTSSISFNGASQTFSLIQNGVNRFKIESNGSATFASSVSATDFTGNWNGGDINNDATFQNGKVLRFERDTYNTRQVGINSQGFYLYDVDRAQVVFSSSDATGAATFASSVSATGGIFSGDVLIGKTVTDDNVNGATVKEIGLISASRSGNVSGIFNRNSSTGSLVLFRQAGTQVGSISVTGSATSYNTSSDYRLKEDLKDFNGLEMISNIPVYDYKWKVDESRSYGVMAHELQEVLPQAVSGEKDAEEMQGVDYSKIVPLLIKAIQELKAEIELLKNKN</sequence>
<organism evidence="3 4">
    <name type="scientific">Polaribacter filamentus</name>
    <dbReference type="NCBI Taxonomy" id="53483"/>
    <lineage>
        <taxon>Bacteria</taxon>
        <taxon>Pseudomonadati</taxon>
        <taxon>Bacteroidota</taxon>
        <taxon>Flavobacteriia</taxon>
        <taxon>Flavobacteriales</taxon>
        <taxon>Flavobacteriaceae</taxon>
    </lineage>
</organism>
<dbReference type="EMBL" id="MQUA01000013">
    <property type="protein sequence ID" value="PQB08024.1"/>
    <property type="molecule type" value="Genomic_DNA"/>
</dbReference>
<dbReference type="PROSITE" id="PS51688">
    <property type="entry name" value="ICA"/>
    <property type="match status" value="1"/>
</dbReference>
<dbReference type="InterPro" id="IPR011049">
    <property type="entry name" value="Serralysin-like_metalloprot_C"/>
</dbReference>
<feature type="compositionally biased region" description="Polar residues" evidence="1">
    <location>
        <begin position="171"/>
        <end position="181"/>
    </location>
</feature>